<evidence type="ECO:0000313" key="3">
    <source>
        <dbReference type="Proteomes" id="UP000830167"/>
    </source>
</evidence>
<protein>
    <recommendedName>
        <fullName evidence="1">DUF8042 domain-containing protein</fullName>
    </recommendedName>
</protein>
<feature type="domain" description="DUF8042" evidence="1">
    <location>
        <begin position="75"/>
        <end position="184"/>
    </location>
</feature>
<gene>
    <name evidence="2" type="ORF">LSG31_03900</name>
</gene>
<dbReference type="EMBL" id="CP089291">
    <property type="protein sequence ID" value="UOF91407.1"/>
    <property type="molecule type" value="Genomic_DNA"/>
</dbReference>
<organism evidence="2 3">
    <name type="scientific">Fodinisporobacter ferrooxydans</name>
    <dbReference type="NCBI Taxonomy" id="2901836"/>
    <lineage>
        <taxon>Bacteria</taxon>
        <taxon>Bacillati</taxon>
        <taxon>Bacillota</taxon>
        <taxon>Bacilli</taxon>
        <taxon>Bacillales</taxon>
        <taxon>Alicyclobacillaceae</taxon>
        <taxon>Fodinisporobacter</taxon>
    </lineage>
</organism>
<dbReference type="InterPro" id="IPR058355">
    <property type="entry name" value="DUF8042"/>
</dbReference>
<dbReference type="Pfam" id="PF26154">
    <property type="entry name" value="DUF8042"/>
    <property type="match status" value="1"/>
</dbReference>
<proteinExistence type="predicted"/>
<reference evidence="2" key="1">
    <citation type="submission" date="2021-12" db="EMBL/GenBank/DDBJ databases">
        <title>Alicyclobacillaceae gen. nov., sp. nov., isolated from chalcocite enrichment system.</title>
        <authorList>
            <person name="Jiang Z."/>
        </authorList>
    </citation>
    <scope>NUCLEOTIDE SEQUENCE</scope>
    <source>
        <strain evidence="2">MYW30-H2</strain>
    </source>
</reference>
<dbReference type="RefSeq" id="WP_347438099.1">
    <property type="nucleotide sequence ID" value="NZ_CP089291.1"/>
</dbReference>
<sequence length="188" mass="21926">MRVTIDGVEYKELSNTTGDLLWEEIRKTIEKQNRLIHQVLVNGDLLTENTNIPYNEVELVEVDTMSPQKLLLDTFQSAIEYLPRLIEGISQISEHFRSGAEGEGVKLYLQAEGGLNWNTQVFQNSLVFLPTQTLQSLFVRYGEILNEILMAWKNQDYISVADLLEYELIPCMQEWIEYMKQQREEHIL</sequence>
<evidence type="ECO:0000313" key="2">
    <source>
        <dbReference type="EMBL" id="UOF91407.1"/>
    </source>
</evidence>
<name>A0ABY4CLM3_9BACL</name>
<dbReference type="Proteomes" id="UP000830167">
    <property type="component" value="Chromosome"/>
</dbReference>
<accession>A0ABY4CLM3</accession>
<keyword evidence="3" id="KW-1185">Reference proteome</keyword>
<evidence type="ECO:0000259" key="1">
    <source>
        <dbReference type="Pfam" id="PF26154"/>
    </source>
</evidence>